<accession>A0A3A1QVG0</accession>
<comment type="subcellular location">
    <subcellularLocation>
        <location evidence="1">Endomembrane system</location>
        <topology evidence="1">Multi-pass membrane protein</topology>
    </subcellularLocation>
</comment>
<gene>
    <name evidence="6" type="ORF">D3H55_13905</name>
</gene>
<sequence length="296" mass="31642">MQRKHAPLLILLAAVLWGTTGAQALAPRGADPLVIGAVRLAFGGIPLLILILVMGKVTFRNWPIRETFAASISMACYQPLFFSAVSMTGVAVGTVIAIGSAPVLSGALEWIFLKKSPARVWWTSTVLSIIGCILLFMNKESVTVDPFGILLALGAGLSFAAYSFVSGKLVERHSSISIVAVVFTLRAVMLSPLLFLYDLSWIGGFRGLAVSLHLGLVTTGVSYYLFAKGLLNVPSSTGVTLALAEPLTAALLGVFFIGERLAWTSWLGIGLLLFGIGILIFDFKKKDVRNEISLEI</sequence>
<name>A0A3A1QVG0_9BACI</name>
<keyword evidence="3" id="KW-0472">Membrane</keyword>
<dbReference type="OrthoDB" id="9787117at2"/>
<feature type="signal peptide" evidence="4">
    <location>
        <begin position="1"/>
        <end position="24"/>
    </location>
</feature>
<dbReference type="GO" id="GO:0016020">
    <property type="term" value="C:membrane"/>
    <property type="evidence" value="ECO:0007669"/>
    <property type="project" value="InterPro"/>
</dbReference>
<dbReference type="Pfam" id="PF00892">
    <property type="entry name" value="EamA"/>
    <property type="match status" value="2"/>
</dbReference>
<evidence type="ECO:0000313" key="7">
    <source>
        <dbReference type="Proteomes" id="UP000265801"/>
    </source>
</evidence>
<protein>
    <submittedName>
        <fullName evidence="6">EamA family transporter</fullName>
    </submittedName>
</protein>
<keyword evidence="4" id="KW-0732">Signal</keyword>
<evidence type="ECO:0000256" key="2">
    <source>
        <dbReference type="ARBA" id="ARBA00007362"/>
    </source>
</evidence>
<dbReference type="AlphaFoldDB" id="A0A3A1QVG0"/>
<evidence type="ECO:0000256" key="3">
    <source>
        <dbReference type="SAM" id="Phobius"/>
    </source>
</evidence>
<dbReference type="PANTHER" id="PTHR22911:SF79">
    <property type="entry name" value="MOBA-LIKE NTP TRANSFERASE DOMAIN-CONTAINING PROTEIN"/>
    <property type="match status" value="1"/>
</dbReference>
<feature type="transmembrane region" description="Helical" evidence="3">
    <location>
        <begin position="263"/>
        <end position="281"/>
    </location>
</feature>
<dbReference type="Proteomes" id="UP000265801">
    <property type="component" value="Unassembled WGS sequence"/>
</dbReference>
<dbReference type="EMBL" id="QXIR01000019">
    <property type="protein sequence ID" value="RIW31974.1"/>
    <property type="molecule type" value="Genomic_DNA"/>
</dbReference>
<reference evidence="6 7" key="1">
    <citation type="submission" date="2018-09" db="EMBL/GenBank/DDBJ databases">
        <title>Bacillus saliacetes sp. nov., isolated from Thai shrimp paste (Ka-pi).</title>
        <authorList>
            <person name="Daroonpunt R."/>
            <person name="Tanasupawat S."/>
            <person name="Yiamsombut S."/>
        </authorList>
    </citation>
    <scope>NUCLEOTIDE SEQUENCE [LARGE SCALE GENOMIC DNA]</scope>
    <source>
        <strain evidence="6 7">SKP7-4</strain>
    </source>
</reference>
<feature type="transmembrane region" description="Helical" evidence="3">
    <location>
        <begin position="176"/>
        <end position="197"/>
    </location>
</feature>
<dbReference type="SUPFAM" id="SSF103481">
    <property type="entry name" value="Multidrug resistance efflux transporter EmrE"/>
    <property type="match status" value="2"/>
</dbReference>
<keyword evidence="3" id="KW-0812">Transmembrane</keyword>
<dbReference type="RefSeq" id="WP_119547644.1">
    <property type="nucleotide sequence ID" value="NZ_QXIR01000019.1"/>
</dbReference>
<dbReference type="InterPro" id="IPR037185">
    <property type="entry name" value="EmrE-like"/>
</dbReference>
<comment type="caution">
    <text evidence="6">The sequence shown here is derived from an EMBL/GenBank/DDBJ whole genome shotgun (WGS) entry which is preliminary data.</text>
</comment>
<feature type="transmembrane region" description="Helical" evidence="3">
    <location>
        <begin position="91"/>
        <end position="113"/>
    </location>
</feature>
<evidence type="ECO:0000259" key="5">
    <source>
        <dbReference type="Pfam" id="PF00892"/>
    </source>
</evidence>
<evidence type="ECO:0000313" key="6">
    <source>
        <dbReference type="EMBL" id="RIW31974.1"/>
    </source>
</evidence>
<keyword evidence="3" id="KW-1133">Transmembrane helix</keyword>
<feature type="transmembrane region" description="Helical" evidence="3">
    <location>
        <begin position="238"/>
        <end position="257"/>
    </location>
</feature>
<feature type="transmembrane region" description="Helical" evidence="3">
    <location>
        <begin position="120"/>
        <end position="138"/>
    </location>
</feature>
<dbReference type="PANTHER" id="PTHR22911">
    <property type="entry name" value="ACYL-MALONYL CONDENSING ENZYME-RELATED"/>
    <property type="match status" value="1"/>
</dbReference>
<proteinExistence type="inferred from homology"/>
<feature type="chain" id="PRO_5017361680" evidence="4">
    <location>
        <begin position="25"/>
        <end position="296"/>
    </location>
</feature>
<evidence type="ECO:0000256" key="1">
    <source>
        <dbReference type="ARBA" id="ARBA00004127"/>
    </source>
</evidence>
<organism evidence="6 7">
    <name type="scientific">Bacillus salacetis</name>
    <dbReference type="NCBI Taxonomy" id="2315464"/>
    <lineage>
        <taxon>Bacteria</taxon>
        <taxon>Bacillati</taxon>
        <taxon>Bacillota</taxon>
        <taxon>Bacilli</taxon>
        <taxon>Bacillales</taxon>
        <taxon>Bacillaceae</taxon>
        <taxon>Bacillus</taxon>
    </lineage>
</organism>
<dbReference type="InterPro" id="IPR000620">
    <property type="entry name" value="EamA_dom"/>
</dbReference>
<evidence type="ECO:0000256" key="4">
    <source>
        <dbReference type="SAM" id="SignalP"/>
    </source>
</evidence>
<feature type="domain" description="EamA" evidence="5">
    <location>
        <begin position="8"/>
        <end position="136"/>
    </location>
</feature>
<keyword evidence="7" id="KW-1185">Reference proteome</keyword>
<feature type="domain" description="EamA" evidence="5">
    <location>
        <begin position="147"/>
        <end position="280"/>
    </location>
</feature>
<feature type="transmembrane region" description="Helical" evidence="3">
    <location>
        <begin position="144"/>
        <end position="164"/>
    </location>
</feature>
<comment type="similarity">
    <text evidence="2">Belongs to the EamA transporter family.</text>
</comment>
<dbReference type="Gene3D" id="1.10.3730.20">
    <property type="match status" value="1"/>
</dbReference>
<feature type="transmembrane region" description="Helical" evidence="3">
    <location>
        <begin position="203"/>
        <end position="226"/>
    </location>
</feature>
<feature type="transmembrane region" description="Helical" evidence="3">
    <location>
        <begin position="34"/>
        <end position="55"/>
    </location>
</feature>
<feature type="transmembrane region" description="Helical" evidence="3">
    <location>
        <begin position="67"/>
        <end position="85"/>
    </location>
</feature>